<dbReference type="Proteomes" id="UP001151760">
    <property type="component" value="Unassembled WGS sequence"/>
</dbReference>
<reference evidence="1" key="1">
    <citation type="journal article" date="2022" name="Int. J. Mol. Sci.">
        <title>Draft Genome of Tanacetum Coccineum: Genomic Comparison of Closely Related Tanacetum-Family Plants.</title>
        <authorList>
            <person name="Yamashiro T."/>
            <person name="Shiraishi A."/>
            <person name="Nakayama K."/>
            <person name="Satake H."/>
        </authorList>
    </citation>
    <scope>NUCLEOTIDE SEQUENCE</scope>
</reference>
<dbReference type="EMBL" id="BQNB010014196">
    <property type="protein sequence ID" value="GJT25223.1"/>
    <property type="molecule type" value="Genomic_DNA"/>
</dbReference>
<keyword evidence="2" id="KW-1185">Reference proteome</keyword>
<accession>A0ABQ5CF04</accession>
<evidence type="ECO:0000313" key="2">
    <source>
        <dbReference type="Proteomes" id="UP001151760"/>
    </source>
</evidence>
<reference evidence="1" key="2">
    <citation type="submission" date="2022-01" db="EMBL/GenBank/DDBJ databases">
        <authorList>
            <person name="Yamashiro T."/>
            <person name="Shiraishi A."/>
            <person name="Satake H."/>
            <person name="Nakayama K."/>
        </authorList>
    </citation>
    <scope>NUCLEOTIDE SEQUENCE</scope>
</reference>
<sequence>MKQEGLKGKGPKSTIRDSSSWWSIFYKRWKISGRLVSWSLEVIKEKEYKLLYEEMARNLEALLQAELIEEERLARQKEEEANIALLES</sequence>
<protein>
    <submittedName>
        <fullName evidence="1">Uncharacterized protein</fullName>
    </submittedName>
</protein>
<organism evidence="1 2">
    <name type="scientific">Tanacetum coccineum</name>
    <dbReference type="NCBI Taxonomy" id="301880"/>
    <lineage>
        <taxon>Eukaryota</taxon>
        <taxon>Viridiplantae</taxon>
        <taxon>Streptophyta</taxon>
        <taxon>Embryophyta</taxon>
        <taxon>Tracheophyta</taxon>
        <taxon>Spermatophyta</taxon>
        <taxon>Magnoliopsida</taxon>
        <taxon>eudicotyledons</taxon>
        <taxon>Gunneridae</taxon>
        <taxon>Pentapetalae</taxon>
        <taxon>asterids</taxon>
        <taxon>campanulids</taxon>
        <taxon>Asterales</taxon>
        <taxon>Asteraceae</taxon>
        <taxon>Asteroideae</taxon>
        <taxon>Anthemideae</taxon>
        <taxon>Anthemidinae</taxon>
        <taxon>Tanacetum</taxon>
    </lineage>
</organism>
<evidence type="ECO:0000313" key="1">
    <source>
        <dbReference type="EMBL" id="GJT25223.1"/>
    </source>
</evidence>
<gene>
    <name evidence="1" type="ORF">Tco_0895160</name>
</gene>
<proteinExistence type="predicted"/>
<comment type="caution">
    <text evidence="1">The sequence shown here is derived from an EMBL/GenBank/DDBJ whole genome shotgun (WGS) entry which is preliminary data.</text>
</comment>
<name>A0ABQ5CF04_9ASTR</name>